<evidence type="ECO:0000256" key="1">
    <source>
        <dbReference type="SAM" id="SignalP"/>
    </source>
</evidence>
<dbReference type="OrthoDB" id="9151723at2"/>
<feature type="domain" description="Ice-binding protein C-terminal" evidence="2">
    <location>
        <begin position="258"/>
        <end position="279"/>
    </location>
</feature>
<keyword evidence="4" id="KW-1185">Reference proteome</keyword>
<sequence length="281" mass="28589">MKMLKSKILAGLVLAASCLSAHASYIVGGATNSLISDSGGWAWDGAYMAGFRGALENTSNFGPAGIVNRTISTTNLNAVNSGTLAGVNMFVGTWVSDAQGAGFSAAMMSFFLGGGDLFLLQDDSSHDILGTTLGISTTASDGSDSNGSAPLFSGPFGNASNVKQFYNVGQLDETAVLAKHGHVGGRNASNQVTSAYWHAGEYAAGAGSLFIIADIDMIATTSACGSPVCGASYAPLNDNGIYALNTFSFLQANSGSKVPEPGSIALFGGALVLLALRRRAM</sequence>
<name>A0A3Q9BRQ5_9BURK</name>
<dbReference type="PROSITE" id="PS51257">
    <property type="entry name" value="PROKAR_LIPOPROTEIN"/>
    <property type="match status" value="1"/>
</dbReference>
<reference evidence="3 4" key="1">
    <citation type="journal article" date="2011" name="Int. J. Syst. Evol. Microbiol.">
        <title>Description of Undibacterium oligocarboniphilum sp. nov., isolated from purified water, and Undibacterium pigrum strain CCUG 49012 as the type strain of Undibacterium parvum sp. nov., and emended descriptions of the genus Undibacterium and the species Undibacterium pigrum.</title>
        <authorList>
            <person name="Eder W."/>
            <person name="Wanner G."/>
            <person name="Ludwig W."/>
            <person name="Busse H.J."/>
            <person name="Ziemke-Kageler F."/>
            <person name="Lang E."/>
        </authorList>
    </citation>
    <scope>NUCLEOTIDE SEQUENCE [LARGE SCALE GENOMIC DNA]</scope>
    <source>
        <strain evidence="3 4">DSM 23061</strain>
    </source>
</reference>
<gene>
    <name evidence="3" type="ORF">EJN92_13875</name>
</gene>
<dbReference type="Pfam" id="PF07589">
    <property type="entry name" value="PEP-CTERM"/>
    <property type="match status" value="1"/>
</dbReference>
<dbReference type="EMBL" id="CP034464">
    <property type="protein sequence ID" value="AZP12993.1"/>
    <property type="molecule type" value="Genomic_DNA"/>
</dbReference>
<feature type="chain" id="PRO_5018607960" evidence="1">
    <location>
        <begin position="24"/>
        <end position="281"/>
    </location>
</feature>
<dbReference type="Proteomes" id="UP000275663">
    <property type="component" value="Chromosome"/>
</dbReference>
<evidence type="ECO:0000313" key="3">
    <source>
        <dbReference type="EMBL" id="AZP12993.1"/>
    </source>
</evidence>
<accession>A0A3Q9BRQ5</accession>
<evidence type="ECO:0000259" key="2">
    <source>
        <dbReference type="Pfam" id="PF07589"/>
    </source>
</evidence>
<organism evidence="3 4">
    <name type="scientific">Undibacterium parvum</name>
    <dbReference type="NCBI Taxonomy" id="401471"/>
    <lineage>
        <taxon>Bacteria</taxon>
        <taxon>Pseudomonadati</taxon>
        <taxon>Pseudomonadota</taxon>
        <taxon>Betaproteobacteria</taxon>
        <taxon>Burkholderiales</taxon>
        <taxon>Oxalobacteraceae</taxon>
        <taxon>Undibacterium</taxon>
    </lineage>
</organism>
<dbReference type="KEGG" id="upv:EJN92_13875"/>
<protein>
    <submittedName>
        <fullName evidence="3">PEP-CTERM sorting domain-containing protein</fullName>
    </submittedName>
</protein>
<feature type="signal peptide" evidence="1">
    <location>
        <begin position="1"/>
        <end position="23"/>
    </location>
</feature>
<proteinExistence type="predicted"/>
<evidence type="ECO:0000313" key="4">
    <source>
        <dbReference type="Proteomes" id="UP000275663"/>
    </source>
</evidence>
<dbReference type="AlphaFoldDB" id="A0A3Q9BRQ5"/>
<dbReference type="NCBIfam" id="TIGR02595">
    <property type="entry name" value="PEP_CTERM"/>
    <property type="match status" value="1"/>
</dbReference>
<dbReference type="InterPro" id="IPR013424">
    <property type="entry name" value="Ice-binding_C"/>
</dbReference>
<keyword evidence="1" id="KW-0732">Signal</keyword>